<evidence type="ECO:0000313" key="3">
    <source>
        <dbReference type="Proteomes" id="UP001163046"/>
    </source>
</evidence>
<dbReference type="EMBL" id="MU826034">
    <property type="protein sequence ID" value="KAJ7381761.1"/>
    <property type="molecule type" value="Genomic_DNA"/>
</dbReference>
<evidence type="ECO:0000256" key="1">
    <source>
        <dbReference type="PROSITE-ProRule" id="PRU10141"/>
    </source>
</evidence>
<keyword evidence="3" id="KW-1185">Reference proteome</keyword>
<evidence type="ECO:0000313" key="2">
    <source>
        <dbReference type="EMBL" id="KAJ7381761.1"/>
    </source>
</evidence>
<dbReference type="InterPro" id="IPR011009">
    <property type="entry name" value="Kinase-like_dom_sf"/>
</dbReference>
<reference evidence="2" key="1">
    <citation type="submission" date="2023-01" db="EMBL/GenBank/DDBJ databases">
        <title>Genome assembly of the deep-sea coral Lophelia pertusa.</title>
        <authorList>
            <person name="Herrera S."/>
            <person name="Cordes E."/>
        </authorList>
    </citation>
    <scope>NUCLEOTIDE SEQUENCE</scope>
    <source>
        <strain evidence="2">USNM1676648</strain>
        <tissue evidence="2">Polyp</tissue>
    </source>
</reference>
<evidence type="ECO:0008006" key="4">
    <source>
        <dbReference type="Google" id="ProtNLM"/>
    </source>
</evidence>
<dbReference type="PROSITE" id="PS00107">
    <property type="entry name" value="PROTEIN_KINASE_ATP"/>
    <property type="match status" value="1"/>
</dbReference>
<dbReference type="OrthoDB" id="73209at2759"/>
<feature type="binding site" evidence="1">
    <location>
        <position position="70"/>
    </location>
    <ligand>
        <name>ATP</name>
        <dbReference type="ChEBI" id="CHEBI:30616"/>
    </ligand>
</feature>
<accession>A0A9X0D004</accession>
<sequence length="84" mass="9536">YDRKYKETQQRMEELGLMELSPVLHLDEWEIPRENIILNRKLGEGAFGAVCGGEVIGLRGEGEWVPVAVKSLKIGSLPEDKVQW</sequence>
<keyword evidence="1" id="KW-0547">Nucleotide-binding</keyword>
<feature type="non-terminal residue" evidence="2">
    <location>
        <position position="1"/>
    </location>
</feature>
<name>A0A9X0D004_9CNID</name>
<protein>
    <recommendedName>
        <fullName evidence="4">Protein kinase domain-containing protein</fullName>
    </recommendedName>
</protein>
<gene>
    <name evidence="2" type="ORF">OS493_039174</name>
</gene>
<proteinExistence type="predicted"/>
<dbReference type="Proteomes" id="UP001163046">
    <property type="component" value="Unassembled WGS sequence"/>
</dbReference>
<keyword evidence="1" id="KW-0067">ATP-binding</keyword>
<organism evidence="2 3">
    <name type="scientific">Desmophyllum pertusum</name>
    <dbReference type="NCBI Taxonomy" id="174260"/>
    <lineage>
        <taxon>Eukaryota</taxon>
        <taxon>Metazoa</taxon>
        <taxon>Cnidaria</taxon>
        <taxon>Anthozoa</taxon>
        <taxon>Hexacorallia</taxon>
        <taxon>Scleractinia</taxon>
        <taxon>Caryophylliina</taxon>
        <taxon>Caryophylliidae</taxon>
        <taxon>Desmophyllum</taxon>
    </lineage>
</organism>
<dbReference type="AlphaFoldDB" id="A0A9X0D004"/>
<dbReference type="InterPro" id="IPR017441">
    <property type="entry name" value="Protein_kinase_ATP_BS"/>
</dbReference>
<dbReference type="SUPFAM" id="SSF56112">
    <property type="entry name" value="Protein kinase-like (PK-like)"/>
    <property type="match status" value="1"/>
</dbReference>
<dbReference type="GO" id="GO:0005524">
    <property type="term" value="F:ATP binding"/>
    <property type="evidence" value="ECO:0007669"/>
    <property type="project" value="UniProtKB-UniRule"/>
</dbReference>
<dbReference type="Gene3D" id="3.30.200.20">
    <property type="entry name" value="Phosphorylase Kinase, domain 1"/>
    <property type="match status" value="1"/>
</dbReference>
<comment type="caution">
    <text evidence="2">The sequence shown here is derived from an EMBL/GenBank/DDBJ whole genome shotgun (WGS) entry which is preliminary data.</text>
</comment>